<dbReference type="SUPFAM" id="SSF57997">
    <property type="entry name" value="Tropomyosin"/>
    <property type="match status" value="1"/>
</dbReference>
<dbReference type="GeneID" id="79803241"/>
<dbReference type="EMBL" id="AAVO02000002">
    <property type="protein sequence ID" value="EDM88805.1"/>
    <property type="molecule type" value="Genomic_DNA"/>
</dbReference>
<dbReference type="RefSeq" id="WP_005427071.1">
    <property type="nucleotide sequence ID" value="NZ_CP102265.1"/>
</dbReference>
<evidence type="ECO:0000313" key="4">
    <source>
        <dbReference type="EMBL" id="EDM88805.1"/>
    </source>
</evidence>
<keyword evidence="1" id="KW-0175">Coiled coil</keyword>
<reference evidence="4 5" key="2">
    <citation type="submission" date="2007-04" db="EMBL/GenBank/DDBJ databases">
        <title>Draft genome sequence of Ruminococcus obeum (ATCC 29174).</title>
        <authorList>
            <person name="Sudarsanam P."/>
            <person name="Ley R."/>
            <person name="Guruge J."/>
            <person name="Turnbaugh P.J."/>
            <person name="Mahowald M."/>
            <person name="Liep D."/>
            <person name="Gordon J."/>
        </authorList>
    </citation>
    <scope>NUCLEOTIDE SEQUENCE [LARGE SCALE GENOMIC DNA]</scope>
    <source>
        <strain evidence="4 5">ATCC 29174</strain>
    </source>
</reference>
<comment type="caution">
    <text evidence="4">The sequence shown here is derived from an EMBL/GenBank/DDBJ whole genome shotgun (WGS) entry which is preliminary data.</text>
</comment>
<dbReference type="eggNOG" id="COG5280">
    <property type="taxonomic scope" value="Bacteria"/>
</dbReference>
<reference evidence="4 5" key="1">
    <citation type="submission" date="2007-03" db="EMBL/GenBank/DDBJ databases">
        <authorList>
            <person name="Fulton L."/>
            <person name="Clifton S."/>
            <person name="Fulton B."/>
            <person name="Xu J."/>
            <person name="Minx P."/>
            <person name="Pepin K.H."/>
            <person name="Johnson M."/>
            <person name="Thiruvilangam P."/>
            <person name="Bhonagiri V."/>
            <person name="Nash W.E."/>
            <person name="Mardis E.R."/>
            <person name="Wilson R.K."/>
        </authorList>
    </citation>
    <scope>NUCLEOTIDE SEQUENCE [LARGE SCALE GENOMIC DNA]</scope>
    <source>
        <strain evidence="4 5">ATCC 29174</strain>
    </source>
</reference>
<feature type="domain" description="Phage tail tape measure protein" evidence="3">
    <location>
        <begin position="278"/>
        <end position="434"/>
    </location>
</feature>
<dbReference type="Proteomes" id="UP000006002">
    <property type="component" value="Unassembled WGS sequence"/>
</dbReference>
<evidence type="ECO:0000259" key="3">
    <source>
        <dbReference type="Pfam" id="PF10145"/>
    </source>
</evidence>
<feature type="region of interest" description="Disordered" evidence="2">
    <location>
        <begin position="800"/>
        <end position="822"/>
    </location>
</feature>
<gene>
    <name evidence="4" type="ORF">RUMOBE_00926</name>
</gene>
<name>A5ZPK9_9FIRM</name>
<feature type="coiled-coil region" evidence="1">
    <location>
        <begin position="859"/>
        <end position="890"/>
    </location>
</feature>
<feature type="compositionally biased region" description="Basic and acidic residues" evidence="2">
    <location>
        <begin position="800"/>
        <end position="819"/>
    </location>
</feature>
<dbReference type="HOGENOM" id="CLU_256042_0_0_9"/>
<sequence length="1374" mass="148477">MAKQRKIGAIIALDGEREFKTAVTSCNKSLATMKSEMKLVSAQTTGSANTLEALRKKHDVLQRTLNEQAKKEEAVRKGLEHAQEDYNRVGSELEQYKTKLSKAQETLKKMEESQDTTKETMAEQQKVVSELSTTVEKGEVSYQKAESRVQDWKKSLNNAEAQTITATRALSENSAYMQEAEKSADGCATSIDAFGKQVNVAAEATDNLNTSVNKIFVTEKIGEIADNISGKMRDLASSAYDAAKELDEGYDTIVTKTGATGKALDSLQESANNVFGDMPADMQDVGTAIGEVNTRFGQTGKVLEDTSKQFMKFAEINDTDLNESIDVSDRIMEQFGITTEQTSGFLGLLTQRGQETGKSVTELMSQLDSNAALFKELDLSVEESANLLAIFETNGVDAGVALKGLKTATNNYAKEGLSARQGLEKTIDRIKKAKTSTEALALAQDTFGSKGAQVMADGIREGRISLDDLSDSMDNYKNVVEDTFETTLDPWDKATVAANNLKTAGSELVGEFFEVLAPAIDSATDTVKKISKEFRELPEPVKEVTAVVGAVGAAAGIAGPQILKVYSAVKTLKTASEAGKAIETLTTAQTAMTVATEGATVAQSGFNLAMLANPATLVVGGIVALTTALVVFSKNTEIAKDSTHELADAADDVNESAGKAAKALNKATDGIKDAVSGNAASEATAYKLVDELDALTSKTKLTTAEQNRMKTVVGELNTMFPDMGLEIDSVTGKLSMGSEEMKNYIQNSLEMAKIEAVQKAVKETTEKLVDAEIEQTKSEQQLQKTADALNEIQKKREEAEQAVLDKQKEREEAQRKLNDAEYAGTETADELLAKIYDTSEAQIEYNGALMTVSDACMKMAEDEQVLTEKKGEQEEAQKKLNDSVNDAQEEINTYTEYIESNTVAAENNTDATDANTDAVNTNTEAVEQQQAAASLSIETAGQQLEAFNSLSQAQQTLATDVTNAVLTMQESVQNSLDSQMNMFEEFNAGTEISKDTLLSNMQSQIDGVRNWEQNLTELAEKGVDEGLLQKLADMGPEGSTYVQAFNSMTTDELAKANDLWKQSVDIKSMSEQWGQDLTQAVGELAAGGENAWQELGQSMNMQANESGKYTVQGLVEGMQEAQKQATEEGKDLGIKTIDSINKASGVASPSKKTRQSGRYIVSGLTLGIKDSKSTAVNMAVELGNDTVKAIYNALQRGNPRVKTIAAAIGTNATRSMTKSVDTNAIYNMGLNMAYGLANGITAGRSSVINAVANMCASAVNEARSRLDIHSPSKVFEKIGSYTAEGFGIGYENKMEDVNGIIRESMSYPDNLQRQTQTRNTAVPEKTMDALMEYLPYLQIIAEKKYMAYVDQNQAADALGEKISNNTALRTRRMR</sequence>
<dbReference type="eggNOG" id="COG5283">
    <property type="taxonomic scope" value="Bacteria"/>
</dbReference>
<evidence type="ECO:0000256" key="1">
    <source>
        <dbReference type="SAM" id="Coils"/>
    </source>
</evidence>
<organism evidence="4 5">
    <name type="scientific">Blautia obeum ATCC 29174</name>
    <dbReference type="NCBI Taxonomy" id="411459"/>
    <lineage>
        <taxon>Bacteria</taxon>
        <taxon>Bacillati</taxon>
        <taxon>Bacillota</taxon>
        <taxon>Clostridia</taxon>
        <taxon>Lachnospirales</taxon>
        <taxon>Lachnospiraceae</taxon>
        <taxon>Blautia</taxon>
    </lineage>
</organism>
<evidence type="ECO:0000256" key="2">
    <source>
        <dbReference type="SAM" id="MobiDB-lite"/>
    </source>
</evidence>
<dbReference type="Pfam" id="PF10145">
    <property type="entry name" value="PhageMin_Tail"/>
    <property type="match status" value="1"/>
</dbReference>
<feature type="region of interest" description="Disordered" evidence="2">
    <location>
        <begin position="111"/>
        <end position="130"/>
    </location>
</feature>
<accession>A5ZPK9</accession>
<proteinExistence type="predicted"/>
<dbReference type="InterPro" id="IPR010090">
    <property type="entry name" value="Phage_tape_meas"/>
</dbReference>
<dbReference type="eggNOG" id="COG1196">
    <property type="taxonomic scope" value="Bacteria"/>
</dbReference>
<protein>
    <submittedName>
        <fullName evidence="4">Phage tail tape measure protein, TP901 family</fullName>
    </submittedName>
</protein>
<feature type="compositionally biased region" description="Basic and acidic residues" evidence="2">
    <location>
        <begin position="111"/>
        <end position="121"/>
    </location>
</feature>
<evidence type="ECO:0000313" key="5">
    <source>
        <dbReference type="Proteomes" id="UP000006002"/>
    </source>
</evidence>